<evidence type="ECO:0000313" key="2">
    <source>
        <dbReference type="Proteomes" id="UP000481153"/>
    </source>
</evidence>
<name>A0A6G0X3D8_9STRA</name>
<reference evidence="1 2" key="1">
    <citation type="submission" date="2019-07" db="EMBL/GenBank/DDBJ databases">
        <title>Genomics analysis of Aphanomyces spp. identifies a new class of oomycete effector associated with host adaptation.</title>
        <authorList>
            <person name="Gaulin E."/>
        </authorList>
    </citation>
    <scope>NUCLEOTIDE SEQUENCE [LARGE SCALE GENOMIC DNA]</scope>
    <source>
        <strain evidence="1 2">ATCC 201684</strain>
    </source>
</reference>
<evidence type="ECO:0000313" key="1">
    <source>
        <dbReference type="EMBL" id="KAF0734434.1"/>
    </source>
</evidence>
<dbReference type="Proteomes" id="UP000481153">
    <property type="component" value="Unassembled WGS sequence"/>
</dbReference>
<dbReference type="VEuPathDB" id="FungiDB:AeMF1_020793"/>
<accession>A0A6G0X3D8</accession>
<gene>
    <name evidence="1" type="ORF">Ae201684_008894</name>
</gene>
<dbReference type="AlphaFoldDB" id="A0A6G0X3D8"/>
<proteinExistence type="predicted"/>
<dbReference type="EMBL" id="VJMJ01000114">
    <property type="protein sequence ID" value="KAF0734434.1"/>
    <property type="molecule type" value="Genomic_DNA"/>
</dbReference>
<comment type="caution">
    <text evidence="1">The sequence shown here is derived from an EMBL/GenBank/DDBJ whole genome shotgun (WGS) entry which is preliminary data.</text>
</comment>
<sequence>MTTTTIASKCCFAGCTNDSFVYGKCRFHRYRHFCSVDKCMNQAYARRLCVSHGGRRECKADGCTANARSRGFCCRHSVVRPNGAAAKSDCSPSKQSDCDSDSSLGSLESLLFDDSMENSDDFDLADIFDPANQLMLTDLDALTLSDDTPLLHIDVNVVDGFLSALPTQAVWSAV</sequence>
<keyword evidence="2" id="KW-1185">Reference proteome</keyword>
<protein>
    <submittedName>
        <fullName evidence="1">Uncharacterized protein</fullName>
    </submittedName>
</protein>
<organism evidence="1 2">
    <name type="scientific">Aphanomyces euteiches</name>
    <dbReference type="NCBI Taxonomy" id="100861"/>
    <lineage>
        <taxon>Eukaryota</taxon>
        <taxon>Sar</taxon>
        <taxon>Stramenopiles</taxon>
        <taxon>Oomycota</taxon>
        <taxon>Saprolegniomycetes</taxon>
        <taxon>Saprolegniales</taxon>
        <taxon>Verrucalvaceae</taxon>
        <taxon>Aphanomyces</taxon>
    </lineage>
</organism>